<dbReference type="InterPro" id="IPR036637">
    <property type="entry name" value="Phosphohistidine_dom_sf"/>
</dbReference>
<dbReference type="OrthoDB" id="9765468at2"/>
<dbReference type="InterPro" id="IPR008279">
    <property type="entry name" value="PEP-util_enz_mobile_dom"/>
</dbReference>
<dbReference type="Gene3D" id="3.30.470.20">
    <property type="entry name" value="ATP-grasp fold, B domain"/>
    <property type="match status" value="1"/>
</dbReference>
<reference evidence="3 4" key="1">
    <citation type="submission" date="2019-08" db="EMBL/GenBank/DDBJ databases">
        <title>Deep-cultivation of Planctomycetes and their phenomic and genomic characterization uncovers novel biology.</title>
        <authorList>
            <person name="Wiegand S."/>
            <person name="Jogler M."/>
            <person name="Boedeker C."/>
            <person name="Pinto D."/>
            <person name="Vollmers J."/>
            <person name="Rivas-Marin E."/>
            <person name="Kohn T."/>
            <person name="Peeters S.H."/>
            <person name="Heuer A."/>
            <person name="Rast P."/>
            <person name="Oberbeckmann S."/>
            <person name="Bunk B."/>
            <person name="Jeske O."/>
            <person name="Meyerdierks A."/>
            <person name="Storesund J.E."/>
            <person name="Kallscheuer N."/>
            <person name="Luecker S."/>
            <person name="Lage O.M."/>
            <person name="Pohl T."/>
            <person name="Merkel B.J."/>
            <person name="Hornburger P."/>
            <person name="Mueller R.-W."/>
            <person name="Bruemmer F."/>
            <person name="Labrenz M."/>
            <person name="Spormann A.M."/>
            <person name="Op den Camp H."/>
            <person name="Overmann J."/>
            <person name="Amann R."/>
            <person name="Jetten M.S.M."/>
            <person name="Mascher T."/>
            <person name="Medema M.H."/>
            <person name="Devos D.P."/>
            <person name="Kaster A.-K."/>
            <person name="Ovreas L."/>
            <person name="Rohde M."/>
            <person name="Galperin M.Y."/>
            <person name="Jogler C."/>
        </authorList>
    </citation>
    <scope>NUCLEOTIDE SEQUENCE [LARGE SCALE GENOMIC DNA]</scope>
    <source>
        <strain evidence="3 4">UC8</strain>
    </source>
</reference>
<dbReference type="AlphaFoldDB" id="A0A5B9QWC3"/>
<dbReference type="PANTHER" id="PTHR43615">
    <property type="entry name" value="PHOSPHOENOLPYRUVATE SYNTHASE-RELATED"/>
    <property type="match status" value="1"/>
</dbReference>
<dbReference type="RefSeq" id="WP_068134845.1">
    <property type="nucleotide sequence ID" value="NZ_CP042914.1"/>
</dbReference>
<dbReference type="Gene3D" id="3.50.30.10">
    <property type="entry name" value="Phosphohistidine domain"/>
    <property type="match status" value="1"/>
</dbReference>
<sequence>MPLPLIISSTDASAEADANHIGGKAAGLIRLTQSGWRVPAFYVISADVLTGAIGPIDTVNDVKSATRQATELAEPIQAFEFPPDLLDELKRVHCHCIGDGKMAAVRSSSVAEDGGKHSFAGIHDSLLGIADHRSIAAAIKTVWLSAISPSAIAYRHAHGLPLLDVSMAVIVQRMIRATRSGVCFTCDPLTGSQESVVIHSLFGIGEGLVSRGFPADSFYVRRSDFSVRSEIVAKPHQILPSCNRQPDGNVSPKAWQPLRQSDVTPETQQLASLSDLEAVELARAAIDVEQQLGGPQDIEFCFDGDGRWYFLQARPVTVLPTQNVVQPPIPERGNHIVWDNSNIIESYSGVTTPMTFSFIRHAYSIVYHCFSEVMGISPKVVDQHRDAFDNMLGLFHGRVYYNLKNWYRLVRMFPGYNYNRGFMESMMGLKQSLFLDETPPPAGRLRRWFVDLPALLKLLLRSSWNFLRIQTIVKRFEQHFYRYYDEWTQIDFSVIPPHEMARLYEMMERKMLWNWKAPIINDFYVMVFYGVLRKLCERWCGDASLQNGLICGQGGLQSDEPAKLLLRMAQTARENQDLFDRIVNDPLEQLPRQIAAEPKFSKFNQQMAIYLEQFGLRCANELKLESFSYQDRPERLYKILRGYLQCENTSLHDLSDMEQREQTIRSQAEQQVAQALSNSRSWFPRRLLFRWVLKNARTGVRNRENMRFARTRIYGILRRMLRSMGQHFADENILDGREDIFYLTIDEVWDFVKGTAVSTDLRGLANCRRREYETYRQEFSPPPGDRFETHGMAYHDNDFCQLPPSNEQASEPSLTGTGCCPGVVSGRAQIVHDPATDSYFKGDILVAERTDPGWVPFFPAFAGILVERGSLLSHSAIVAREMGIPTIVGIQGLTTKLQSGQSIKMDGRTGTVTIVDESWQL</sequence>
<gene>
    <name evidence="3" type="primary">ppsA</name>
    <name evidence="3" type="ORF">UC8_01980</name>
</gene>
<protein>
    <submittedName>
        <fullName evidence="3">Phosphoenolpyruvate synthase</fullName>
        <ecNumber evidence="3">2.7.9.2</ecNumber>
    </submittedName>
</protein>
<dbReference type="SUPFAM" id="SSF56059">
    <property type="entry name" value="Glutathione synthetase ATP-binding domain-like"/>
    <property type="match status" value="1"/>
</dbReference>
<dbReference type="EC" id="2.7.9.2" evidence="3"/>
<dbReference type="KEGG" id="rul:UC8_01980"/>
<dbReference type="GO" id="GO:0005524">
    <property type="term" value="F:ATP binding"/>
    <property type="evidence" value="ECO:0007669"/>
    <property type="project" value="InterPro"/>
</dbReference>
<dbReference type="InterPro" id="IPR002192">
    <property type="entry name" value="PPDK_AMP/ATP-bd"/>
</dbReference>
<organism evidence="3 4">
    <name type="scientific">Roseimaritima ulvae</name>
    <dbReference type="NCBI Taxonomy" id="980254"/>
    <lineage>
        <taxon>Bacteria</taxon>
        <taxon>Pseudomonadati</taxon>
        <taxon>Planctomycetota</taxon>
        <taxon>Planctomycetia</taxon>
        <taxon>Pirellulales</taxon>
        <taxon>Pirellulaceae</taxon>
        <taxon>Roseimaritima</taxon>
    </lineage>
</organism>
<keyword evidence="3" id="KW-0808">Transferase</keyword>
<dbReference type="Pfam" id="PF00391">
    <property type="entry name" value="PEP-utilizers"/>
    <property type="match status" value="1"/>
</dbReference>
<dbReference type="InterPro" id="IPR051549">
    <property type="entry name" value="PEP_Utilizing_Enz"/>
</dbReference>
<accession>A0A5B9QWC3</accession>
<evidence type="ECO:0000313" key="3">
    <source>
        <dbReference type="EMBL" id="QEG38243.1"/>
    </source>
</evidence>
<dbReference type="SUPFAM" id="SSF52009">
    <property type="entry name" value="Phosphohistidine domain"/>
    <property type="match status" value="1"/>
</dbReference>
<dbReference type="PANTHER" id="PTHR43615:SF1">
    <property type="entry name" value="PPDK_N DOMAIN-CONTAINING PROTEIN"/>
    <property type="match status" value="1"/>
</dbReference>
<dbReference type="Pfam" id="PF01326">
    <property type="entry name" value="PPDK_N"/>
    <property type="match status" value="1"/>
</dbReference>
<name>A0A5B9QWC3_9BACT</name>
<dbReference type="EMBL" id="CP042914">
    <property type="protein sequence ID" value="QEG38243.1"/>
    <property type="molecule type" value="Genomic_DNA"/>
</dbReference>
<evidence type="ECO:0000259" key="1">
    <source>
        <dbReference type="Pfam" id="PF00391"/>
    </source>
</evidence>
<feature type="domain" description="PEP-utilising enzyme mobile" evidence="1">
    <location>
        <begin position="841"/>
        <end position="910"/>
    </location>
</feature>
<evidence type="ECO:0000313" key="4">
    <source>
        <dbReference type="Proteomes" id="UP000325286"/>
    </source>
</evidence>
<proteinExistence type="predicted"/>
<evidence type="ECO:0000259" key="2">
    <source>
        <dbReference type="Pfam" id="PF01326"/>
    </source>
</evidence>
<dbReference type="GO" id="GO:0008986">
    <property type="term" value="F:pyruvate, water dikinase activity"/>
    <property type="evidence" value="ECO:0007669"/>
    <property type="project" value="UniProtKB-EC"/>
</dbReference>
<feature type="domain" description="Pyruvate phosphate dikinase AMP/ATP-binding" evidence="2">
    <location>
        <begin position="19"/>
        <end position="326"/>
    </location>
</feature>
<dbReference type="InterPro" id="IPR013815">
    <property type="entry name" value="ATP_grasp_subdomain_1"/>
</dbReference>
<dbReference type="Gene3D" id="3.30.1490.20">
    <property type="entry name" value="ATP-grasp fold, A domain"/>
    <property type="match status" value="1"/>
</dbReference>
<keyword evidence="4" id="KW-1185">Reference proteome</keyword>
<keyword evidence="3" id="KW-0670">Pyruvate</keyword>
<dbReference type="Proteomes" id="UP000325286">
    <property type="component" value="Chromosome"/>
</dbReference>